<feature type="compositionally biased region" description="Basic and acidic residues" evidence="1">
    <location>
        <begin position="243"/>
        <end position="254"/>
    </location>
</feature>
<keyword evidence="4" id="KW-1185">Reference proteome</keyword>
<reference evidence="3 4" key="1">
    <citation type="submission" date="2016-11" db="EMBL/GenBank/DDBJ databases">
        <title>The macronuclear genome of Stentor coeruleus: a giant cell with tiny introns.</title>
        <authorList>
            <person name="Slabodnick M."/>
            <person name="Ruby J.G."/>
            <person name="Reiff S.B."/>
            <person name="Swart E.C."/>
            <person name="Gosai S."/>
            <person name="Prabakaran S."/>
            <person name="Witkowska E."/>
            <person name="Larue G.E."/>
            <person name="Fisher S."/>
            <person name="Freeman R.M."/>
            <person name="Gunawardena J."/>
            <person name="Chu W."/>
            <person name="Stover N.A."/>
            <person name="Gregory B.D."/>
            <person name="Nowacki M."/>
            <person name="Derisi J."/>
            <person name="Roy S.W."/>
            <person name="Marshall W.F."/>
            <person name="Sood P."/>
        </authorList>
    </citation>
    <scope>NUCLEOTIDE SEQUENCE [LARGE SCALE GENOMIC DNA]</scope>
    <source>
        <strain evidence="3">WM001</strain>
    </source>
</reference>
<organism evidence="3 4">
    <name type="scientific">Stentor coeruleus</name>
    <dbReference type="NCBI Taxonomy" id="5963"/>
    <lineage>
        <taxon>Eukaryota</taxon>
        <taxon>Sar</taxon>
        <taxon>Alveolata</taxon>
        <taxon>Ciliophora</taxon>
        <taxon>Postciliodesmatophora</taxon>
        <taxon>Heterotrichea</taxon>
        <taxon>Heterotrichida</taxon>
        <taxon>Stentoridae</taxon>
        <taxon>Stentor</taxon>
    </lineage>
</organism>
<accession>A0A1R2B3D2</accession>
<evidence type="ECO:0000256" key="1">
    <source>
        <dbReference type="SAM" id="MobiDB-lite"/>
    </source>
</evidence>
<comment type="caution">
    <text evidence="3">The sequence shown here is derived from an EMBL/GenBank/DDBJ whole genome shotgun (WGS) entry which is preliminary data.</text>
</comment>
<gene>
    <name evidence="3" type="ORF">SteCoe_30661</name>
</gene>
<dbReference type="Proteomes" id="UP000187209">
    <property type="component" value="Unassembled WGS sequence"/>
</dbReference>
<evidence type="ECO:0000313" key="4">
    <source>
        <dbReference type="Proteomes" id="UP000187209"/>
    </source>
</evidence>
<dbReference type="EMBL" id="MPUH01001014">
    <property type="protein sequence ID" value="OMJ71195.1"/>
    <property type="molecule type" value="Genomic_DNA"/>
</dbReference>
<dbReference type="AlphaFoldDB" id="A0A1R2B3D2"/>
<proteinExistence type="predicted"/>
<name>A0A1R2B3D2_9CILI</name>
<dbReference type="SUPFAM" id="SSF52821">
    <property type="entry name" value="Rhodanese/Cell cycle control phosphatase"/>
    <property type="match status" value="1"/>
</dbReference>
<dbReference type="PROSITE" id="PS50206">
    <property type="entry name" value="RHODANESE_3"/>
    <property type="match status" value="1"/>
</dbReference>
<dbReference type="InterPro" id="IPR036873">
    <property type="entry name" value="Rhodanese-like_dom_sf"/>
</dbReference>
<feature type="domain" description="Rhodanese" evidence="2">
    <location>
        <begin position="58"/>
        <end position="103"/>
    </location>
</feature>
<sequence length="297" mass="33999">MCFINVKELKSLRTKTLLFFSQGPYFGKLLPDSHIIEYPLELSIFIRELRKLDITDFPVICYDNDNLKIASLAFWIFESLGYSVYLLYGNISTFTDLGEKLQDTSKGDLPQSQILMEIDINKLPNVKTYDSVVFDLSQPLYKAIGTEFNHQTVKKYLYDNNIPEDFDGFVLSGQYSGLIGALLKYLGNNSNKIFLGEWKDIDFNRRVSSKPETFYSAIGSVYYDAEDVLTDEEPQKNEVNNTETKRPETPELTKTEGSFIEDKANPYSTPLMIAKLSIPPEKNDNDIQGYHCKCQVI</sequence>
<evidence type="ECO:0000313" key="3">
    <source>
        <dbReference type="EMBL" id="OMJ71195.1"/>
    </source>
</evidence>
<evidence type="ECO:0000259" key="2">
    <source>
        <dbReference type="PROSITE" id="PS50206"/>
    </source>
</evidence>
<dbReference type="InterPro" id="IPR001763">
    <property type="entry name" value="Rhodanese-like_dom"/>
</dbReference>
<feature type="region of interest" description="Disordered" evidence="1">
    <location>
        <begin position="231"/>
        <end position="254"/>
    </location>
</feature>
<protein>
    <recommendedName>
        <fullName evidence="2">Rhodanese domain-containing protein</fullName>
    </recommendedName>
</protein>